<reference evidence="1 2" key="1">
    <citation type="submission" date="2017-03" db="EMBL/GenBank/DDBJ databases">
        <title>Genome sequence of Clostridium chromiireducens DSM 23318.</title>
        <authorList>
            <person name="Poehlein A."/>
            <person name="Daniel R."/>
        </authorList>
    </citation>
    <scope>NUCLEOTIDE SEQUENCE [LARGE SCALE GENOMIC DNA]</scope>
    <source>
        <strain evidence="1 2">DSM 23318</strain>
    </source>
</reference>
<organism evidence="1 2">
    <name type="scientific">Clostridium chromiireducens</name>
    <dbReference type="NCBI Taxonomy" id="225345"/>
    <lineage>
        <taxon>Bacteria</taxon>
        <taxon>Bacillati</taxon>
        <taxon>Bacillota</taxon>
        <taxon>Clostridia</taxon>
        <taxon>Eubacteriales</taxon>
        <taxon>Clostridiaceae</taxon>
        <taxon>Clostridium</taxon>
    </lineage>
</organism>
<gene>
    <name evidence="1" type="ORF">CLCHR_36930</name>
</gene>
<accession>A0A1V4IGW4</accession>
<proteinExistence type="predicted"/>
<evidence type="ECO:0000313" key="1">
    <source>
        <dbReference type="EMBL" id="OPJ59090.1"/>
    </source>
</evidence>
<protein>
    <recommendedName>
        <fullName evidence="3">Nuclear transport factor 2 family protein</fullName>
    </recommendedName>
</protein>
<evidence type="ECO:0008006" key="3">
    <source>
        <dbReference type="Google" id="ProtNLM"/>
    </source>
</evidence>
<dbReference type="EMBL" id="MZGT01000059">
    <property type="protein sequence ID" value="OPJ59090.1"/>
    <property type="molecule type" value="Genomic_DNA"/>
</dbReference>
<name>A0A1V4IGW4_9CLOT</name>
<dbReference type="Gene3D" id="3.10.450.50">
    <property type="match status" value="1"/>
</dbReference>
<dbReference type="OrthoDB" id="8684708at2"/>
<comment type="caution">
    <text evidence="1">The sequence shown here is derived from an EMBL/GenBank/DDBJ whole genome shotgun (WGS) entry which is preliminary data.</text>
</comment>
<keyword evidence="2" id="KW-1185">Reference proteome</keyword>
<dbReference type="STRING" id="225345.CLCHR_36930"/>
<dbReference type="RefSeq" id="WP_079441359.1">
    <property type="nucleotide sequence ID" value="NZ_MZGT01000059.1"/>
</dbReference>
<dbReference type="SUPFAM" id="SSF54427">
    <property type="entry name" value="NTF2-like"/>
    <property type="match status" value="1"/>
</dbReference>
<evidence type="ECO:0000313" key="2">
    <source>
        <dbReference type="Proteomes" id="UP000191056"/>
    </source>
</evidence>
<dbReference type="AlphaFoldDB" id="A0A1V4IGW4"/>
<dbReference type="InterPro" id="IPR032710">
    <property type="entry name" value="NTF2-like_dom_sf"/>
</dbReference>
<dbReference type="Proteomes" id="UP000191056">
    <property type="component" value="Unassembled WGS sequence"/>
</dbReference>
<sequence>MNIKLQKPIETYFNTSNNPDPKKFISIFAEDAIVIDEGQEYLGLDKIQEWSTHHHFAAKLELEVINVIEKNLITVVTAKVDGDFDKTGLPDPLLLDFHFTILKGMVAELEILFPKNI</sequence>